<dbReference type="InterPro" id="IPR015813">
    <property type="entry name" value="Pyrv/PenolPyrv_kinase-like_dom"/>
</dbReference>
<name>A0ABY4SPF9_9CAUL</name>
<dbReference type="Gene3D" id="3.20.20.60">
    <property type="entry name" value="Phosphoenolpyruvate-binding domains"/>
    <property type="match status" value="1"/>
</dbReference>
<organism evidence="6 7">
    <name type="scientific">Brevundimonas albigilva</name>
    <dbReference type="NCBI Taxonomy" id="1312364"/>
    <lineage>
        <taxon>Bacteria</taxon>
        <taxon>Pseudomonadati</taxon>
        <taxon>Pseudomonadota</taxon>
        <taxon>Alphaproteobacteria</taxon>
        <taxon>Caulobacterales</taxon>
        <taxon>Caulobacteraceae</taxon>
        <taxon>Brevundimonas</taxon>
    </lineage>
</organism>
<dbReference type="Pfam" id="PF03328">
    <property type="entry name" value="HpcH_HpaI"/>
    <property type="match status" value="1"/>
</dbReference>
<dbReference type="InterPro" id="IPR005000">
    <property type="entry name" value="Aldolase/citrate-lyase_domain"/>
</dbReference>
<protein>
    <submittedName>
        <fullName evidence="6">CoA ester lyase</fullName>
    </submittedName>
</protein>
<comment type="cofactor">
    <cofactor evidence="1">
        <name>Mg(2+)</name>
        <dbReference type="ChEBI" id="CHEBI:18420"/>
    </cofactor>
</comment>
<keyword evidence="3" id="KW-0479">Metal-binding</keyword>
<evidence type="ECO:0000256" key="3">
    <source>
        <dbReference type="ARBA" id="ARBA00022723"/>
    </source>
</evidence>
<keyword evidence="6" id="KW-0456">Lyase</keyword>
<dbReference type="GO" id="GO:0016829">
    <property type="term" value="F:lyase activity"/>
    <property type="evidence" value="ECO:0007669"/>
    <property type="project" value="UniProtKB-KW"/>
</dbReference>
<keyword evidence="7" id="KW-1185">Reference proteome</keyword>
<sequence length="304" mass="32468">MSAPVRLNRSQLSVPAASMRFIEKAATSDADVVFLDLEDSVADADKAQARANAARAPSMFDWGSKTLSIRVNAWDTPWTFRDVVAVLEGEGDRLDLLMLPKVHRPADVHALDALVAQVEREQDRAKPVGLELIIESAQGIANVDAIAAASPRVEALHYGPGDYAASTGARTTAIGEQDPAYPGDLWHYPMSRILVAARANGLRALDGPWSRHADLDGLQAAARRTAAMGFDGKWAIHPGQIETINAVFTPPEGEVAQARRILAAMDEAAGQGRGAATLDGRMIDVASIRQARGLVAKAERIAGR</sequence>
<dbReference type="Proteomes" id="UP001055429">
    <property type="component" value="Chromosome"/>
</dbReference>
<evidence type="ECO:0000313" key="6">
    <source>
        <dbReference type="EMBL" id="URI16005.1"/>
    </source>
</evidence>
<comment type="similarity">
    <text evidence="2">Belongs to the HpcH/HpaI aldolase family.</text>
</comment>
<dbReference type="PIRSF" id="PIRSF015582">
    <property type="entry name" value="Cit_lyase_B"/>
    <property type="match status" value="1"/>
</dbReference>
<keyword evidence="4" id="KW-0460">Magnesium</keyword>
<proteinExistence type="inferred from homology"/>
<dbReference type="PANTHER" id="PTHR32308">
    <property type="entry name" value="LYASE BETA SUBUNIT, PUTATIVE (AFU_ORTHOLOGUE AFUA_4G13030)-RELATED"/>
    <property type="match status" value="1"/>
</dbReference>
<dbReference type="InterPro" id="IPR040442">
    <property type="entry name" value="Pyrv_kinase-like_dom_sf"/>
</dbReference>
<dbReference type="InterPro" id="IPR011206">
    <property type="entry name" value="Citrate_lyase_beta/mcl1/mcl2"/>
</dbReference>
<accession>A0ABY4SPF9</accession>
<evidence type="ECO:0000256" key="2">
    <source>
        <dbReference type="ARBA" id="ARBA00005568"/>
    </source>
</evidence>
<evidence type="ECO:0000313" key="7">
    <source>
        <dbReference type="Proteomes" id="UP001055429"/>
    </source>
</evidence>
<dbReference type="EMBL" id="CP097649">
    <property type="protein sequence ID" value="URI16005.1"/>
    <property type="molecule type" value="Genomic_DNA"/>
</dbReference>
<reference evidence="6" key="1">
    <citation type="submission" date="2022-05" db="EMBL/GenBank/DDBJ databases">
        <title>Brevundimonas albigilva TT17 genome sequence.</title>
        <authorList>
            <person name="Lee K."/>
            <person name="Son H."/>
        </authorList>
    </citation>
    <scope>NUCLEOTIDE SEQUENCE</scope>
    <source>
        <strain evidence="6">TT17</strain>
    </source>
</reference>
<gene>
    <name evidence="6" type="ORF">M8231_03195</name>
</gene>
<dbReference type="PANTHER" id="PTHR32308:SF10">
    <property type="entry name" value="CITRATE LYASE SUBUNIT BETA"/>
    <property type="match status" value="1"/>
</dbReference>
<dbReference type="SUPFAM" id="SSF51621">
    <property type="entry name" value="Phosphoenolpyruvate/pyruvate domain"/>
    <property type="match status" value="1"/>
</dbReference>
<evidence type="ECO:0000256" key="1">
    <source>
        <dbReference type="ARBA" id="ARBA00001946"/>
    </source>
</evidence>
<evidence type="ECO:0000259" key="5">
    <source>
        <dbReference type="Pfam" id="PF03328"/>
    </source>
</evidence>
<evidence type="ECO:0000256" key="4">
    <source>
        <dbReference type="ARBA" id="ARBA00022842"/>
    </source>
</evidence>
<dbReference type="RefSeq" id="WP_249751210.1">
    <property type="nucleotide sequence ID" value="NZ_CP097298.1"/>
</dbReference>
<feature type="domain" description="HpcH/HpaI aldolase/citrate lyase" evidence="5">
    <location>
        <begin position="9"/>
        <end position="238"/>
    </location>
</feature>